<accession>A0A671KIJ2</accession>
<evidence type="ECO:0000256" key="10">
    <source>
        <dbReference type="ARBA" id="ARBA00023319"/>
    </source>
</evidence>
<proteinExistence type="predicted"/>
<dbReference type="Ensembl" id="ENSSANT00000007012.1">
    <property type="protein sequence ID" value="ENSSANP00000006534.1"/>
    <property type="gene ID" value="ENSSANG00000003680.1"/>
</dbReference>
<dbReference type="GO" id="GO:0042130">
    <property type="term" value="P:negative regulation of T cell proliferation"/>
    <property type="evidence" value="ECO:0007669"/>
    <property type="project" value="TreeGrafter"/>
</dbReference>
<dbReference type="AlphaFoldDB" id="A0A671KIJ2"/>
<dbReference type="Gene3D" id="2.60.40.10">
    <property type="entry name" value="Immunoglobulins"/>
    <property type="match status" value="1"/>
</dbReference>
<dbReference type="Proteomes" id="UP000472260">
    <property type="component" value="Unassembled WGS sequence"/>
</dbReference>
<keyword evidence="14" id="KW-1185">Reference proteome</keyword>
<dbReference type="PROSITE" id="PS50835">
    <property type="entry name" value="IG_LIKE"/>
    <property type="match status" value="1"/>
</dbReference>
<dbReference type="GO" id="GO:0009897">
    <property type="term" value="C:external side of plasma membrane"/>
    <property type="evidence" value="ECO:0007669"/>
    <property type="project" value="TreeGrafter"/>
</dbReference>
<sequence length="171" mass="19381">MFCIIISTHFLLSLQDPVQITGGVGGSVILPCSYKEKELKPEEINEFWRYNNSMVVYNIDNGSPSIEGQDAMFKYRTEGFPTEYVNGNFSLRLNHLSFIDAGQFSCFISLVDEEHKLTLIVKDVETWNSATAPTSTSAVSCFLISNVLFLISNIMAFHVEYTVYVYKFVKD</sequence>
<keyword evidence="7" id="KW-1015">Disulfide bond</keyword>
<dbReference type="InterPro" id="IPR051713">
    <property type="entry name" value="T-cell_Activation_Regulation"/>
</dbReference>
<organism evidence="13 14">
    <name type="scientific">Sinocyclocheilus anshuiensis</name>
    <dbReference type="NCBI Taxonomy" id="1608454"/>
    <lineage>
        <taxon>Eukaryota</taxon>
        <taxon>Metazoa</taxon>
        <taxon>Chordata</taxon>
        <taxon>Craniata</taxon>
        <taxon>Vertebrata</taxon>
        <taxon>Euteleostomi</taxon>
        <taxon>Actinopterygii</taxon>
        <taxon>Neopterygii</taxon>
        <taxon>Teleostei</taxon>
        <taxon>Ostariophysi</taxon>
        <taxon>Cypriniformes</taxon>
        <taxon>Cyprinidae</taxon>
        <taxon>Cyprininae</taxon>
        <taxon>Sinocyclocheilus</taxon>
    </lineage>
</organism>
<comment type="subcellular location">
    <subcellularLocation>
        <location evidence="1">Cell membrane</location>
        <topology evidence="1">Single-pass type I membrane protein</topology>
    </subcellularLocation>
</comment>
<name>A0A671KIJ2_9TELE</name>
<dbReference type="InterPro" id="IPR003599">
    <property type="entry name" value="Ig_sub"/>
</dbReference>
<keyword evidence="3" id="KW-0812">Transmembrane</keyword>
<dbReference type="InterPro" id="IPR036179">
    <property type="entry name" value="Ig-like_dom_sf"/>
</dbReference>
<keyword evidence="4 11" id="KW-0732">Signal</keyword>
<dbReference type="InterPro" id="IPR013783">
    <property type="entry name" value="Ig-like_fold"/>
</dbReference>
<evidence type="ECO:0000256" key="9">
    <source>
        <dbReference type="ARBA" id="ARBA00023180"/>
    </source>
</evidence>
<feature type="domain" description="Ig-like" evidence="12">
    <location>
        <begin position="25"/>
        <end position="118"/>
    </location>
</feature>
<dbReference type="SUPFAM" id="SSF48726">
    <property type="entry name" value="Immunoglobulin"/>
    <property type="match status" value="1"/>
</dbReference>
<dbReference type="GO" id="GO:0006955">
    <property type="term" value="P:immune response"/>
    <property type="evidence" value="ECO:0007669"/>
    <property type="project" value="TreeGrafter"/>
</dbReference>
<evidence type="ECO:0000256" key="11">
    <source>
        <dbReference type="SAM" id="SignalP"/>
    </source>
</evidence>
<dbReference type="SMART" id="SM00409">
    <property type="entry name" value="IG"/>
    <property type="match status" value="1"/>
</dbReference>
<keyword evidence="10" id="KW-0393">Immunoglobulin domain</keyword>
<evidence type="ECO:0000313" key="13">
    <source>
        <dbReference type="Ensembl" id="ENSSANP00000006534.1"/>
    </source>
</evidence>
<dbReference type="GO" id="GO:0042102">
    <property type="term" value="P:positive regulation of T cell proliferation"/>
    <property type="evidence" value="ECO:0007669"/>
    <property type="project" value="TreeGrafter"/>
</dbReference>
<evidence type="ECO:0000256" key="5">
    <source>
        <dbReference type="ARBA" id="ARBA00022989"/>
    </source>
</evidence>
<reference evidence="13" key="2">
    <citation type="submission" date="2025-09" db="UniProtKB">
        <authorList>
            <consortium name="Ensembl"/>
        </authorList>
    </citation>
    <scope>IDENTIFICATION</scope>
</reference>
<dbReference type="GO" id="GO:0007166">
    <property type="term" value="P:cell surface receptor signaling pathway"/>
    <property type="evidence" value="ECO:0007669"/>
    <property type="project" value="TreeGrafter"/>
</dbReference>
<dbReference type="PANTHER" id="PTHR25466:SF14">
    <property type="entry name" value="BUTYROPHILIN SUBFAMILY 2 MEMBER A2-LIKE-RELATED"/>
    <property type="match status" value="1"/>
</dbReference>
<evidence type="ECO:0000259" key="12">
    <source>
        <dbReference type="PROSITE" id="PS50835"/>
    </source>
</evidence>
<dbReference type="InterPro" id="IPR007110">
    <property type="entry name" value="Ig-like_dom"/>
</dbReference>
<protein>
    <recommendedName>
        <fullName evidence="12">Ig-like domain-containing protein</fullName>
    </recommendedName>
</protein>
<keyword evidence="2" id="KW-1003">Cell membrane</keyword>
<dbReference type="PANTHER" id="PTHR25466">
    <property type="entry name" value="T-LYMPHOCYTE ACTIVATION ANTIGEN"/>
    <property type="match status" value="1"/>
</dbReference>
<feature type="chain" id="PRO_5025519966" description="Ig-like domain-containing protein" evidence="11">
    <location>
        <begin position="16"/>
        <end position="171"/>
    </location>
</feature>
<dbReference type="GO" id="GO:0071222">
    <property type="term" value="P:cellular response to lipopolysaccharide"/>
    <property type="evidence" value="ECO:0007669"/>
    <property type="project" value="TreeGrafter"/>
</dbReference>
<dbReference type="GO" id="GO:0031295">
    <property type="term" value="P:T cell costimulation"/>
    <property type="evidence" value="ECO:0007669"/>
    <property type="project" value="TreeGrafter"/>
</dbReference>
<keyword evidence="5" id="KW-1133">Transmembrane helix</keyword>
<evidence type="ECO:0000256" key="2">
    <source>
        <dbReference type="ARBA" id="ARBA00022475"/>
    </source>
</evidence>
<evidence type="ECO:0000256" key="6">
    <source>
        <dbReference type="ARBA" id="ARBA00023136"/>
    </source>
</evidence>
<evidence type="ECO:0000313" key="14">
    <source>
        <dbReference type="Proteomes" id="UP000472260"/>
    </source>
</evidence>
<evidence type="ECO:0000256" key="8">
    <source>
        <dbReference type="ARBA" id="ARBA00023170"/>
    </source>
</evidence>
<evidence type="ECO:0000256" key="4">
    <source>
        <dbReference type="ARBA" id="ARBA00022729"/>
    </source>
</evidence>
<evidence type="ECO:0000256" key="1">
    <source>
        <dbReference type="ARBA" id="ARBA00004251"/>
    </source>
</evidence>
<keyword evidence="9" id="KW-0325">Glycoprotein</keyword>
<feature type="signal peptide" evidence="11">
    <location>
        <begin position="1"/>
        <end position="15"/>
    </location>
</feature>
<evidence type="ECO:0000256" key="7">
    <source>
        <dbReference type="ARBA" id="ARBA00023157"/>
    </source>
</evidence>
<keyword evidence="6" id="KW-0472">Membrane</keyword>
<evidence type="ECO:0000256" key="3">
    <source>
        <dbReference type="ARBA" id="ARBA00022692"/>
    </source>
</evidence>
<reference evidence="13" key="1">
    <citation type="submission" date="2025-08" db="UniProtKB">
        <authorList>
            <consortium name="Ensembl"/>
        </authorList>
    </citation>
    <scope>IDENTIFICATION</scope>
</reference>
<keyword evidence="8" id="KW-0675">Receptor</keyword>